<evidence type="ECO:0000313" key="1">
    <source>
        <dbReference type="EMBL" id="ELW68172.1"/>
    </source>
</evidence>
<dbReference type="EMBL" id="KB320577">
    <property type="protein sequence ID" value="ELW68172.1"/>
    <property type="molecule type" value="Genomic_DNA"/>
</dbReference>
<organism evidence="1 2">
    <name type="scientific">Tupaia chinensis</name>
    <name type="common">Chinese tree shrew</name>
    <name type="synonym">Tupaia belangeri chinensis</name>
    <dbReference type="NCBI Taxonomy" id="246437"/>
    <lineage>
        <taxon>Eukaryota</taxon>
        <taxon>Metazoa</taxon>
        <taxon>Chordata</taxon>
        <taxon>Craniata</taxon>
        <taxon>Vertebrata</taxon>
        <taxon>Euteleostomi</taxon>
        <taxon>Mammalia</taxon>
        <taxon>Eutheria</taxon>
        <taxon>Euarchontoglires</taxon>
        <taxon>Scandentia</taxon>
        <taxon>Tupaiidae</taxon>
        <taxon>Tupaia</taxon>
    </lineage>
</organism>
<dbReference type="AlphaFoldDB" id="L9L442"/>
<dbReference type="Proteomes" id="UP000011518">
    <property type="component" value="Unassembled WGS sequence"/>
</dbReference>
<name>L9L442_TUPCH</name>
<reference evidence="2" key="2">
    <citation type="journal article" date="2013" name="Nat. Commun.">
        <title>Genome of the Chinese tree shrew.</title>
        <authorList>
            <person name="Fan Y."/>
            <person name="Huang Z.Y."/>
            <person name="Cao C.C."/>
            <person name="Chen C.S."/>
            <person name="Chen Y.X."/>
            <person name="Fan D.D."/>
            <person name="He J."/>
            <person name="Hou H.L."/>
            <person name="Hu L."/>
            <person name="Hu X.T."/>
            <person name="Jiang X.T."/>
            <person name="Lai R."/>
            <person name="Lang Y.S."/>
            <person name="Liang B."/>
            <person name="Liao S.G."/>
            <person name="Mu D."/>
            <person name="Ma Y.Y."/>
            <person name="Niu Y.Y."/>
            <person name="Sun X.Q."/>
            <person name="Xia J.Q."/>
            <person name="Xiao J."/>
            <person name="Xiong Z.Q."/>
            <person name="Xu L."/>
            <person name="Yang L."/>
            <person name="Zhang Y."/>
            <person name="Zhao W."/>
            <person name="Zhao X.D."/>
            <person name="Zheng Y.T."/>
            <person name="Zhou J.M."/>
            <person name="Zhu Y.B."/>
            <person name="Zhang G.J."/>
            <person name="Wang J."/>
            <person name="Yao Y.G."/>
        </authorList>
    </citation>
    <scope>NUCLEOTIDE SEQUENCE [LARGE SCALE GENOMIC DNA]</scope>
</reference>
<proteinExistence type="predicted"/>
<evidence type="ECO:0000313" key="2">
    <source>
        <dbReference type="Proteomes" id="UP000011518"/>
    </source>
</evidence>
<gene>
    <name evidence="1" type="ORF">TREES_T100007367</name>
</gene>
<protein>
    <submittedName>
        <fullName evidence="1">Uncharacterized protein</fullName>
    </submittedName>
</protein>
<keyword evidence="2" id="KW-1185">Reference proteome</keyword>
<accession>L9L442</accession>
<reference evidence="2" key="1">
    <citation type="submission" date="2012-07" db="EMBL/GenBank/DDBJ databases">
        <title>Genome of the Chinese tree shrew, a rising model animal genetically related to primates.</title>
        <authorList>
            <person name="Zhang G."/>
            <person name="Fan Y."/>
            <person name="Yao Y."/>
            <person name="Huang Z."/>
        </authorList>
    </citation>
    <scope>NUCLEOTIDE SEQUENCE [LARGE SCALE GENOMIC DNA]</scope>
</reference>
<dbReference type="InParanoid" id="L9L442"/>
<sequence>MCLVSQRTPVEEECWQAPRRGTLAAMNSCRQSGRRAASGATAVQLHHRWTKLCPEEERQRASGEEVECDLSNVQITERSASALQKPRGTERQLGRQCVRLDDHENPTTTCTTPTGDAEQGREHRVAGQTEGYWPQQRCQAAHACCLLGRPCVVVASSPLRDASTQQSIRRSRPAAARLLGGSACGTALRLAVPGQHLRRDHCSAKWTTLTATSQVTPEPDRQGDQGQV</sequence>